<reference evidence="2 3" key="1">
    <citation type="submission" date="2016-10" db="EMBL/GenBank/DDBJ databases">
        <authorList>
            <person name="de Groot N.N."/>
        </authorList>
    </citation>
    <scope>NUCLEOTIDE SEQUENCE [LARGE SCALE GENOMIC DNA]</scope>
    <source>
        <strain evidence="2 3">CGMCC 1.6762</strain>
    </source>
</reference>
<accession>A0A1G6Y9X9</accession>
<dbReference type="NCBIfam" id="TIGR00254">
    <property type="entry name" value="GGDEF"/>
    <property type="match status" value="1"/>
</dbReference>
<gene>
    <name evidence="2" type="ORF">SAMN04488126_101364</name>
</gene>
<dbReference type="PANTHER" id="PTHR45138">
    <property type="entry name" value="REGULATORY COMPONENTS OF SENSORY TRANSDUCTION SYSTEM"/>
    <property type="match status" value="1"/>
</dbReference>
<dbReference type="GO" id="GO:0052621">
    <property type="term" value="F:diguanylate cyclase activity"/>
    <property type="evidence" value="ECO:0007669"/>
    <property type="project" value="TreeGrafter"/>
</dbReference>
<name>A0A1G6Y9X9_9BACL</name>
<evidence type="ECO:0000313" key="2">
    <source>
        <dbReference type="EMBL" id="SDD87229.1"/>
    </source>
</evidence>
<dbReference type="Proteomes" id="UP000198823">
    <property type="component" value="Unassembled WGS sequence"/>
</dbReference>
<sequence length="85" mass="9195">MGGEFIVLTDTGEAESFLLAERLRKVVEEHDFGIAGRVTASFGLSLNRPGDTGESVVSRSDERLYLAKQAGRNRVVGRTMASGDH</sequence>
<evidence type="ECO:0000259" key="1">
    <source>
        <dbReference type="PROSITE" id="PS50887"/>
    </source>
</evidence>
<dbReference type="InterPro" id="IPR029787">
    <property type="entry name" value="Nucleotide_cyclase"/>
</dbReference>
<dbReference type="STRING" id="426756.SAMN04488126_101364"/>
<proteinExistence type="predicted"/>
<dbReference type="EMBL" id="FNAR01000001">
    <property type="protein sequence ID" value="SDD87229.1"/>
    <property type="molecule type" value="Genomic_DNA"/>
</dbReference>
<feature type="domain" description="GGDEF" evidence="1">
    <location>
        <begin position="1"/>
        <end position="80"/>
    </location>
</feature>
<protein>
    <submittedName>
        <fullName evidence="2">Diguanylate cyclase (GGDEF) domain-containing protein</fullName>
    </submittedName>
</protein>
<dbReference type="InterPro" id="IPR043128">
    <property type="entry name" value="Rev_trsase/Diguanyl_cyclase"/>
</dbReference>
<organism evidence="2 3">
    <name type="scientific">Bhargavaea beijingensis</name>
    <dbReference type="NCBI Taxonomy" id="426756"/>
    <lineage>
        <taxon>Bacteria</taxon>
        <taxon>Bacillati</taxon>
        <taxon>Bacillota</taxon>
        <taxon>Bacilli</taxon>
        <taxon>Bacillales</taxon>
        <taxon>Caryophanaceae</taxon>
        <taxon>Bhargavaea</taxon>
    </lineage>
</organism>
<dbReference type="PROSITE" id="PS50887">
    <property type="entry name" value="GGDEF"/>
    <property type="match status" value="1"/>
</dbReference>
<dbReference type="InterPro" id="IPR000160">
    <property type="entry name" value="GGDEF_dom"/>
</dbReference>
<dbReference type="SUPFAM" id="SSF55073">
    <property type="entry name" value="Nucleotide cyclase"/>
    <property type="match status" value="1"/>
</dbReference>
<dbReference type="Gene3D" id="3.30.70.270">
    <property type="match status" value="1"/>
</dbReference>
<dbReference type="Pfam" id="PF00990">
    <property type="entry name" value="GGDEF"/>
    <property type="match status" value="1"/>
</dbReference>
<dbReference type="PANTHER" id="PTHR45138:SF9">
    <property type="entry name" value="DIGUANYLATE CYCLASE DGCM-RELATED"/>
    <property type="match status" value="1"/>
</dbReference>
<evidence type="ECO:0000313" key="3">
    <source>
        <dbReference type="Proteomes" id="UP000198823"/>
    </source>
</evidence>
<dbReference type="AlphaFoldDB" id="A0A1G6Y9X9"/>
<dbReference type="InterPro" id="IPR050469">
    <property type="entry name" value="Diguanylate_Cyclase"/>
</dbReference>